<feature type="transmembrane region" description="Helical" evidence="9">
    <location>
        <begin position="67"/>
        <end position="90"/>
    </location>
</feature>
<comment type="similarity">
    <text evidence="2 9">Belongs to the membrane fusion protein (MFP) (TC 8.A.1) family.</text>
</comment>
<organism evidence="14 15">
    <name type="scientific">Pseudomonas gingeri</name>
    <dbReference type="NCBI Taxonomy" id="117681"/>
    <lineage>
        <taxon>Bacteria</taxon>
        <taxon>Pseudomonadati</taxon>
        <taxon>Pseudomonadota</taxon>
        <taxon>Gammaproteobacteria</taxon>
        <taxon>Pseudomonadales</taxon>
        <taxon>Pseudomonadaceae</taxon>
        <taxon>Pseudomonas</taxon>
    </lineage>
</organism>
<comment type="subcellular location">
    <subcellularLocation>
        <location evidence="1 9">Cell inner membrane</location>
        <topology evidence="1 9">Single-pass membrane protein</topology>
    </subcellularLocation>
</comment>
<dbReference type="GO" id="GO:0005886">
    <property type="term" value="C:plasma membrane"/>
    <property type="evidence" value="ECO:0007669"/>
    <property type="project" value="UniProtKB-SubCell"/>
</dbReference>
<keyword evidence="8 9" id="KW-0472">Membrane</keyword>
<dbReference type="NCBIfam" id="TIGR01843">
    <property type="entry name" value="type_I_hlyD"/>
    <property type="match status" value="1"/>
</dbReference>
<evidence type="ECO:0000256" key="9">
    <source>
        <dbReference type="RuleBase" id="RU365093"/>
    </source>
</evidence>
<dbReference type="InterPro" id="IPR059040">
    <property type="entry name" value="HH_CyaD-like"/>
</dbReference>
<dbReference type="EMBL" id="JACAQB010000024">
    <property type="protein sequence ID" value="NWB99495.1"/>
    <property type="molecule type" value="Genomic_DNA"/>
</dbReference>
<evidence type="ECO:0000256" key="11">
    <source>
        <dbReference type="SAM" id="MobiDB-lite"/>
    </source>
</evidence>
<keyword evidence="6 9" id="KW-0812">Transmembrane</keyword>
<comment type="caution">
    <text evidence="14">The sequence shown here is derived from an EMBL/GenBank/DDBJ whole genome shotgun (WGS) entry which is preliminary data.</text>
</comment>
<dbReference type="AlphaFoldDB" id="A0A7Y8C4B1"/>
<reference evidence="14 15" key="1">
    <citation type="submission" date="2020-04" db="EMBL/GenBank/DDBJ databases">
        <title>Molecular characterization of pseudomonads from Agaricus bisporus reveal novel blotch 2 pathogens in Western Europe.</title>
        <authorList>
            <person name="Taparia T."/>
            <person name="Krijger M."/>
            <person name="Haynes E."/>
            <person name="Elpinstone J.G."/>
            <person name="Noble R."/>
            <person name="Van Der Wolf J."/>
        </authorList>
    </citation>
    <scope>NUCLEOTIDE SEQUENCE [LARGE SCALE GENOMIC DNA]</scope>
    <source>
        <strain evidence="14 15">H7001</strain>
    </source>
</reference>
<dbReference type="PANTHER" id="PTHR30386:SF26">
    <property type="entry name" value="TRANSPORT PROTEIN COMB"/>
    <property type="match status" value="1"/>
</dbReference>
<dbReference type="InterPro" id="IPR010129">
    <property type="entry name" value="T1SS_HlyD"/>
</dbReference>
<feature type="compositionally biased region" description="Low complexity" evidence="11">
    <location>
        <begin position="306"/>
        <end position="315"/>
    </location>
</feature>
<dbReference type="InterPro" id="IPR050739">
    <property type="entry name" value="MFP"/>
</dbReference>
<evidence type="ECO:0000259" key="13">
    <source>
        <dbReference type="Pfam" id="PF26002"/>
    </source>
</evidence>
<proteinExistence type="inferred from homology"/>
<keyword evidence="10" id="KW-0175">Coiled coil</keyword>
<feature type="domain" description="AprE-like beta-barrel" evidence="13">
    <location>
        <begin position="364"/>
        <end position="453"/>
    </location>
</feature>
<feature type="region of interest" description="Disordered" evidence="11">
    <location>
        <begin position="302"/>
        <end position="321"/>
    </location>
</feature>
<name>A0A7Y8C4B1_9PSED</name>
<evidence type="ECO:0000256" key="6">
    <source>
        <dbReference type="ARBA" id="ARBA00022692"/>
    </source>
</evidence>
<dbReference type="InterPro" id="IPR058982">
    <property type="entry name" value="Beta-barrel_AprE"/>
</dbReference>
<dbReference type="Gene3D" id="2.40.50.100">
    <property type="match status" value="1"/>
</dbReference>
<evidence type="ECO:0000256" key="7">
    <source>
        <dbReference type="ARBA" id="ARBA00022989"/>
    </source>
</evidence>
<evidence type="ECO:0000256" key="8">
    <source>
        <dbReference type="ARBA" id="ARBA00023136"/>
    </source>
</evidence>
<feature type="coiled-coil region" evidence="10">
    <location>
        <begin position="274"/>
        <end position="301"/>
    </location>
</feature>
<dbReference type="PANTHER" id="PTHR30386">
    <property type="entry name" value="MEMBRANE FUSION SUBUNIT OF EMRAB-TOLC MULTIDRUG EFFLUX PUMP"/>
    <property type="match status" value="1"/>
</dbReference>
<dbReference type="GO" id="GO:0015031">
    <property type="term" value="P:protein transport"/>
    <property type="evidence" value="ECO:0007669"/>
    <property type="project" value="InterPro"/>
</dbReference>
<dbReference type="Pfam" id="PF26002">
    <property type="entry name" value="Beta-barrel_AprE"/>
    <property type="match status" value="1"/>
</dbReference>
<protein>
    <recommendedName>
        <fullName evidence="9">Membrane fusion protein (MFP) family protein</fullName>
    </recommendedName>
</protein>
<evidence type="ECO:0000256" key="1">
    <source>
        <dbReference type="ARBA" id="ARBA00004377"/>
    </source>
</evidence>
<sequence>MDSRMLTRWRAFADLLSHYKAVFKAYWAVREKRGAPVRQSEELQFLPAHLELIDTPVHPLPRWTAKIICALVVLVIMIGIFFDLDIVVVAKGKLVPDERVKVIQPALTGVVRQILVRDGQVVSAGQLLIRLDDTQASADTDKAQSSKLDSGFAAARAKALIQAQASHTNPMVGVVEGATAERQREAQRFVEGAYREYLDKLDSAQAQLAKRLADLEETRQQIAKLKTTAPIARQQANDYKDLSVGKYVATHDYLEKEKAAVEAEHELSGQTIHARELSSAIQEQQAEIKSLASQFRREQLDELEKSSQQVTQSQDDQTKAQTRQQLLRITAPVAGTVQQLAVHTLGGVVTTAQSLMEVVPDDSLEVEVTIDNKDVGFVSVGQSVAVKVDAFPYTRYGFLDGTVTSVSNDSLQDKKLGLAFSAHVHLAENRMRIDNKWVQLTPGMSVSAEIKTGKRNVAGYFFGPLVQGAQESMRER</sequence>
<dbReference type="Pfam" id="PF25988">
    <property type="entry name" value="HH_CyaD"/>
    <property type="match status" value="1"/>
</dbReference>
<keyword evidence="7 9" id="KW-1133">Transmembrane helix</keyword>
<accession>A0A7Y8C4B1</accession>
<evidence type="ECO:0000256" key="4">
    <source>
        <dbReference type="ARBA" id="ARBA00022475"/>
    </source>
</evidence>
<evidence type="ECO:0000313" key="14">
    <source>
        <dbReference type="EMBL" id="NWB99495.1"/>
    </source>
</evidence>
<evidence type="ECO:0000259" key="12">
    <source>
        <dbReference type="Pfam" id="PF25988"/>
    </source>
</evidence>
<feature type="coiled-coil region" evidence="10">
    <location>
        <begin position="198"/>
        <end position="235"/>
    </location>
</feature>
<gene>
    <name evidence="14" type="ORF">HX882_26750</name>
</gene>
<evidence type="ECO:0000256" key="3">
    <source>
        <dbReference type="ARBA" id="ARBA00022448"/>
    </source>
</evidence>
<dbReference type="Proteomes" id="UP000539985">
    <property type="component" value="Unassembled WGS sequence"/>
</dbReference>
<evidence type="ECO:0000313" key="15">
    <source>
        <dbReference type="Proteomes" id="UP000539985"/>
    </source>
</evidence>
<keyword evidence="5 9" id="KW-0997">Cell inner membrane</keyword>
<evidence type="ECO:0000256" key="5">
    <source>
        <dbReference type="ARBA" id="ARBA00022519"/>
    </source>
</evidence>
<feature type="domain" description="CyaD-like alpha-helical hairpin" evidence="12">
    <location>
        <begin position="132"/>
        <end position="327"/>
    </location>
</feature>
<dbReference type="PRINTS" id="PR01490">
    <property type="entry name" value="RTXTOXIND"/>
</dbReference>
<keyword evidence="4 9" id="KW-1003">Cell membrane</keyword>
<dbReference type="Gene3D" id="1.10.287.470">
    <property type="entry name" value="Helix hairpin bin"/>
    <property type="match status" value="1"/>
</dbReference>
<keyword evidence="3 9" id="KW-0813">Transport</keyword>
<evidence type="ECO:0000256" key="2">
    <source>
        <dbReference type="ARBA" id="ARBA00009477"/>
    </source>
</evidence>
<evidence type="ECO:0000256" key="10">
    <source>
        <dbReference type="SAM" id="Coils"/>
    </source>
</evidence>
<dbReference type="Gene3D" id="2.40.30.170">
    <property type="match status" value="1"/>
</dbReference>
<dbReference type="SUPFAM" id="SSF111369">
    <property type="entry name" value="HlyD-like secretion proteins"/>
    <property type="match status" value="2"/>
</dbReference>